<proteinExistence type="predicted"/>
<dbReference type="Proteomes" id="UP000298030">
    <property type="component" value="Unassembled WGS sequence"/>
</dbReference>
<feature type="compositionally biased region" description="Polar residues" evidence="6">
    <location>
        <begin position="191"/>
        <end position="202"/>
    </location>
</feature>
<keyword evidence="2 4" id="KW-0479">Metal-binding</keyword>
<feature type="domain" description="Phorbol-ester/DAG-type" evidence="8">
    <location>
        <begin position="1022"/>
        <end position="1069"/>
    </location>
</feature>
<dbReference type="STRING" id="71717.A0A4Y7TTU7"/>
<dbReference type="CDD" id="cd00029">
    <property type="entry name" value="C1"/>
    <property type="match status" value="1"/>
</dbReference>
<dbReference type="SMART" id="SM00132">
    <property type="entry name" value="LIM"/>
    <property type="match status" value="2"/>
</dbReference>
<feature type="compositionally biased region" description="Basic and acidic residues" evidence="6">
    <location>
        <begin position="177"/>
        <end position="190"/>
    </location>
</feature>
<dbReference type="PANTHER" id="PTHR46075">
    <property type="entry name" value="CHIMERIN FAMILY MEMBER"/>
    <property type="match status" value="1"/>
</dbReference>
<dbReference type="Pfam" id="PF00130">
    <property type="entry name" value="C1_1"/>
    <property type="match status" value="1"/>
</dbReference>
<evidence type="ECO:0000256" key="4">
    <source>
        <dbReference type="PROSITE-ProRule" id="PRU00125"/>
    </source>
</evidence>
<dbReference type="PANTHER" id="PTHR46075:SF2">
    <property type="entry name" value="RHO GTPASE ACTIVATING PROTEIN AT 5A, ISOFORM A"/>
    <property type="match status" value="1"/>
</dbReference>
<evidence type="ECO:0000313" key="10">
    <source>
        <dbReference type="EMBL" id="TEB37607.1"/>
    </source>
</evidence>
<dbReference type="Pfam" id="PF00620">
    <property type="entry name" value="RhoGAP"/>
    <property type="match status" value="1"/>
</dbReference>
<dbReference type="OrthoDB" id="79452at2759"/>
<feature type="compositionally biased region" description="Polar residues" evidence="6">
    <location>
        <begin position="455"/>
        <end position="469"/>
    </location>
</feature>
<dbReference type="SUPFAM" id="SSF57889">
    <property type="entry name" value="Cysteine-rich domain"/>
    <property type="match status" value="1"/>
</dbReference>
<comment type="caution">
    <text evidence="10">The sequence shown here is derived from an EMBL/GenBank/DDBJ whole genome shotgun (WGS) entry which is preliminary data.</text>
</comment>
<keyword evidence="5" id="KW-0175">Coiled coil</keyword>
<feature type="domain" description="LIM zinc-binding" evidence="7">
    <location>
        <begin position="96"/>
        <end position="155"/>
    </location>
</feature>
<evidence type="ECO:0000256" key="6">
    <source>
        <dbReference type="SAM" id="MobiDB-lite"/>
    </source>
</evidence>
<evidence type="ECO:0000259" key="7">
    <source>
        <dbReference type="PROSITE" id="PS50023"/>
    </source>
</evidence>
<feature type="region of interest" description="Disordered" evidence="6">
    <location>
        <begin position="346"/>
        <end position="527"/>
    </location>
</feature>
<keyword evidence="3 4" id="KW-0862">Zinc</keyword>
<feature type="compositionally biased region" description="Low complexity" evidence="6">
    <location>
        <begin position="940"/>
        <end position="960"/>
    </location>
</feature>
<dbReference type="Gene3D" id="3.30.60.20">
    <property type="match status" value="1"/>
</dbReference>
<evidence type="ECO:0000256" key="5">
    <source>
        <dbReference type="SAM" id="Coils"/>
    </source>
</evidence>
<name>A0A4Y7TTU7_COPMI</name>
<dbReference type="Pfam" id="PF00412">
    <property type="entry name" value="LIM"/>
    <property type="match status" value="2"/>
</dbReference>
<accession>A0A4Y7TTU7</accession>
<dbReference type="InterPro" id="IPR051854">
    <property type="entry name" value="Rho-type_GAP"/>
</dbReference>
<feature type="region of interest" description="Disordered" evidence="6">
    <location>
        <begin position="611"/>
        <end position="689"/>
    </location>
</feature>
<feature type="domain" description="Rho-GAP" evidence="9">
    <location>
        <begin position="1091"/>
        <end position="1289"/>
    </location>
</feature>
<dbReference type="InterPro" id="IPR046349">
    <property type="entry name" value="C1-like_sf"/>
</dbReference>
<feature type="compositionally biased region" description="Polar residues" evidence="6">
    <location>
        <begin position="628"/>
        <end position="662"/>
    </location>
</feature>
<dbReference type="SMART" id="SM00109">
    <property type="entry name" value="C1"/>
    <property type="match status" value="1"/>
</dbReference>
<dbReference type="GO" id="GO:0007165">
    <property type="term" value="P:signal transduction"/>
    <property type="evidence" value="ECO:0007669"/>
    <property type="project" value="InterPro"/>
</dbReference>
<evidence type="ECO:0000256" key="3">
    <source>
        <dbReference type="ARBA" id="ARBA00022833"/>
    </source>
</evidence>
<dbReference type="InterPro" id="IPR008936">
    <property type="entry name" value="Rho_GTPase_activation_prot"/>
</dbReference>
<keyword evidence="1" id="KW-0343">GTPase activation</keyword>
<dbReference type="SMART" id="SM00324">
    <property type="entry name" value="RhoGAP"/>
    <property type="match status" value="1"/>
</dbReference>
<evidence type="ECO:0000313" key="11">
    <source>
        <dbReference type="Proteomes" id="UP000298030"/>
    </source>
</evidence>
<dbReference type="PROSITE" id="PS00478">
    <property type="entry name" value="LIM_DOMAIN_1"/>
    <property type="match status" value="2"/>
</dbReference>
<feature type="compositionally biased region" description="Low complexity" evidence="6">
    <location>
        <begin position="386"/>
        <end position="401"/>
    </location>
</feature>
<dbReference type="SUPFAM" id="SSF48350">
    <property type="entry name" value="GTPase activation domain, GAP"/>
    <property type="match status" value="1"/>
</dbReference>
<dbReference type="PROSITE" id="PS50023">
    <property type="entry name" value="LIM_DOMAIN_2"/>
    <property type="match status" value="1"/>
</dbReference>
<feature type="compositionally biased region" description="Polar residues" evidence="6">
    <location>
        <begin position="346"/>
        <end position="385"/>
    </location>
</feature>
<evidence type="ECO:0000259" key="8">
    <source>
        <dbReference type="PROSITE" id="PS50081"/>
    </source>
</evidence>
<protein>
    <submittedName>
        <fullName evidence="10">RhoGAP-domain-containing protein</fullName>
    </submittedName>
</protein>
<dbReference type="CDD" id="cd08368">
    <property type="entry name" value="LIM"/>
    <property type="match status" value="1"/>
</dbReference>
<dbReference type="Gene3D" id="2.10.110.10">
    <property type="entry name" value="Cysteine Rich Protein"/>
    <property type="match status" value="2"/>
</dbReference>
<dbReference type="Gene3D" id="1.10.555.10">
    <property type="entry name" value="Rho GTPase activation protein"/>
    <property type="match status" value="1"/>
</dbReference>
<keyword evidence="4" id="KW-0440">LIM domain</keyword>
<feature type="coiled-coil region" evidence="5">
    <location>
        <begin position="865"/>
        <end position="913"/>
    </location>
</feature>
<feature type="region of interest" description="Disordered" evidence="6">
    <location>
        <begin position="159"/>
        <end position="334"/>
    </location>
</feature>
<dbReference type="PROSITE" id="PS50238">
    <property type="entry name" value="RHOGAP"/>
    <property type="match status" value="1"/>
</dbReference>
<sequence length="1298" mass="141698">MATISASLPLREQSHLDLQNGGLDANADTLGLEDRLCPGCKKSAVNNEQGGLVVAFGQSFFHVDCFKCAKCRNQVTADTNLLLLSDGSPICANCSYSCNVCKQPILDEAIMAGDDSYHAHCFKCKVCKNRIDELVFAKTSNGIYCMKCHNERMIRIRKHTQKKAERERAQGGSGSSKSRERLAREHHRENTTPSRNHNTLNETSRHDLEGSQPGSISNAPSGPASVEPSARSMAQPGPPLSNGFTHNVSVTVQPPNGSTDRLNQPAKQQTLPVPGLSGKASYRRSASYDQGLQPPDELSKDPPPDHSYSLSSTSNGLSVTSRQQKRRSINPGLTLSPFSEVLASIPTSSSNLSPRSDSISHNSSVYTDARSSSPHPDQASNSRRISNTNSLHSVHSLSTTLPDVEHSRSPSPSITTQDCDQQDQTVVLKNRPNPGGPHGERMSAALSPVDPKATFRSQQRSPTVSNFSFDTHRSGGGSRSTSPGHRADVPHSVESGTDTEAEGDSGFGTSSRRASIPPALPPKDSVTLITSPSDTRVFHSPDHDVLLREDYSDAESSPVERTRTSTFIAPALPPIRFSLNPVEFSELLNSVNNNPVTDLTNLQKKALEASSSPILPLSGSGSSPTTTEDGLSQPATPTAESSNGHTSVSGYSDSHLSENGLTSEGKVSPTSIKTPTATAPLNPALRTRSPDTVVARLREALQDAQDRNAQQLKVDRGFLEAILQTLDTRTSEFSQMRGKLDGMRRASKQYIEGLTVAQTEYDRELKARRDAEAEVTRLRVLLSGQAARLTALSGDTKRQEVRQQIGKDYSENLTGLEEEMSRLKVERDMTLAEMEELSALKSSGAAETAPASLGRSLTKRLDNVRSQYSRDLKGLQQQREQLSREIAELKAVRDVYLEEAASLNARNEELAQLSAVYARRMDSIPETSQRAPSMDKARQASAPGSLLGPSLSTSTSSSSTIYEEPMDSRHMKAPGGTPETIMPAKSNKFMKWPGSSKPKESVVSPPAVNGGVEFSKGKAHIEHNFQQLSVLRFTRCDHCGDKMWGSQLKCTVCSTSIHVRCIANVQIPCSHNHAHTQEQPTEPPPPSMFGRDLVEQVHADAARTNSEDCNIPVIVEKCIDAVDALALDYEGIYRKTGGSTQTKGITQLFERGDYSSFDLLDTDRFNDICSVTSVLKTYFRQLPVPLLTFDLHDQFIQSVSIKDQALKDRTLTDLVNNLPDEHYFTLRKLMIHLYHVRLRCETNRMTARNLGVVFGPTLMRSRDPGAEFSDMAGKALFIEWLIDNAPEVFKDNSNGNSS</sequence>
<evidence type="ECO:0000256" key="2">
    <source>
        <dbReference type="ARBA" id="ARBA00022723"/>
    </source>
</evidence>
<feature type="coiled-coil region" evidence="5">
    <location>
        <begin position="806"/>
        <end position="833"/>
    </location>
</feature>
<dbReference type="GO" id="GO:0005096">
    <property type="term" value="F:GTPase activator activity"/>
    <property type="evidence" value="ECO:0007669"/>
    <property type="project" value="UniProtKB-KW"/>
</dbReference>
<evidence type="ECO:0000259" key="9">
    <source>
        <dbReference type="PROSITE" id="PS50238"/>
    </source>
</evidence>
<feature type="compositionally biased region" description="Low complexity" evidence="6">
    <location>
        <begin position="611"/>
        <end position="627"/>
    </location>
</feature>
<dbReference type="PROSITE" id="PS00479">
    <property type="entry name" value="ZF_DAG_PE_1"/>
    <property type="match status" value="1"/>
</dbReference>
<dbReference type="InterPro" id="IPR000198">
    <property type="entry name" value="RhoGAP_dom"/>
</dbReference>
<feature type="compositionally biased region" description="Low complexity" evidence="6">
    <location>
        <begin position="307"/>
        <end position="321"/>
    </location>
</feature>
<feature type="compositionally biased region" description="Polar residues" evidence="6">
    <location>
        <begin position="668"/>
        <end position="679"/>
    </location>
</feature>
<dbReference type="GO" id="GO:0046872">
    <property type="term" value="F:metal ion binding"/>
    <property type="evidence" value="ECO:0007669"/>
    <property type="project" value="UniProtKB-KW"/>
</dbReference>
<feature type="region of interest" description="Disordered" evidence="6">
    <location>
        <begin position="924"/>
        <end position="981"/>
    </location>
</feature>
<organism evidence="10 11">
    <name type="scientific">Coprinellus micaceus</name>
    <name type="common">Glistening ink-cap mushroom</name>
    <name type="synonym">Coprinus micaceus</name>
    <dbReference type="NCBI Taxonomy" id="71717"/>
    <lineage>
        <taxon>Eukaryota</taxon>
        <taxon>Fungi</taxon>
        <taxon>Dikarya</taxon>
        <taxon>Basidiomycota</taxon>
        <taxon>Agaricomycotina</taxon>
        <taxon>Agaricomycetes</taxon>
        <taxon>Agaricomycetidae</taxon>
        <taxon>Agaricales</taxon>
        <taxon>Agaricineae</taxon>
        <taxon>Psathyrellaceae</taxon>
        <taxon>Coprinellus</taxon>
    </lineage>
</organism>
<dbReference type="EMBL" id="QPFP01000004">
    <property type="protein sequence ID" value="TEB37607.1"/>
    <property type="molecule type" value="Genomic_DNA"/>
</dbReference>
<dbReference type="FunFam" id="1.10.555.10:FF:000043">
    <property type="entry name" value="Rho GTPase activator Rga"/>
    <property type="match status" value="1"/>
</dbReference>
<evidence type="ECO:0000256" key="1">
    <source>
        <dbReference type="ARBA" id="ARBA00022468"/>
    </source>
</evidence>
<dbReference type="InterPro" id="IPR001781">
    <property type="entry name" value="Znf_LIM"/>
</dbReference>
<reference evidence="10 11" key="1">
    <citation type="journal article" date="2019" name="Nat. Ecol. Evol.">
        <title>Megaphylogeny resolves global patterns of mushroom evolution.</title>
        <authorList>
            <person name="Varga T."/>
            <person name="Krizsan K."/>
            <person name="Foldi C."/>
            <person name="Dima B."/>
            <person name="Sanchez-Garcia M."/>
            <person name="Sanchez-Ramirez S."/>
            <person name="Szollosi G.J."/>
            <person name="Szarkandi J.G."/>
            <person name="Papp V."/>
            <person name="Albert L."/>
            <person name="Andreopoulos W."/>
            <person name="Angelini C."/>
            <person name="Antonin V."/>
            <person name="Barry K.W."/>
            <person name="Bougher N.L."/>
            <person name="Buchanan P."/>
            <person name="Buyck B."/>
            <person name="Bense V."/>
            <person name="Catcheside P."/>
            <person name="Chovatia M."/>
            <person name="Cooper J."/>
            <person name="Damon W."/>
            <person name="Desjardin D."/>
            <person name="Finy P."/>
            <person name="Geml J."/>
            <person name="Haridas S."/>
            <person name="Hughes K."/>
            <person name="Justo A."/>
            <person name="Karasinski D."/>
            <person name="Kautmanova I."/>
            <person name="Kiss B."/>
            <person name="Kocsube S."/>
            <person name="Kotiranta H."/>
            <person name="LaButti K.M."/>
            <person name="Lechner B.E."/>
            <person name="Liimatainen K."/>
            <person name="Lipzen A."/>
            <person name="Lukacs Z."/>
            <person name="Mihaltcheva S."/>
            <person name="Morgado L.N."/>
            <person name="Niskanen T."/>
            <person name="Noordeloos M.E."/>
            <person name="Ohm R.A."/>
            <person name="Ortiz-Santana B."/>
            <person name="Ovrebo C."/>
            <person name="Racz N."/>
            <person name="Riley R."/>
            <person name="Savchenko A."/>
            <person name="Shiryaev A."/>
            <person name="Soop K."/>
            <person name="Spirin V."/>
            <person name="Szebenyi C."/>
            <person name="Tomsovsky M."/>
            <person name="Tulloss R.E."/>
            <person name="Uehling J."/>
            <person name="Grigoriev I.V."/>
            <person name="Vagvolgyi C."/>
            <person name="Papp T."/>
            <person name="Martin F.M."/>
            <person name="Miettinen O."/>
            <person name="Hibbett D.S."/>
            <person name="Nagy L.G."/>
        </authorList>
    </citation>
    <scope>NUCLEOTIDE SEQUENCE [LARGE SCALE GENOMIC DNA]</scope>
    <source>
        <strain evidence="10 11">FP101781</strain>
    </source>
</reference>
<feature type="compositionally biased region" description="Low complexity" evidence="6">
    <location>
        <begin position="415"/>
        <end position="425"/>
    </location>
</feature>
<dbReference type="InterPro" id="IPR002219">
    <property type="entry name" value="PKC_DAG/PE"/>
</dbReference>
<dbReference type="PROSITE" id="PS50081">
    <property type="entry name" value="ZF_DAG_PE_2"/>
    <property type="match status" value="1"/>
</dbReference>
<keyword evidence="11" id="KW-1185">Reference proteome</keyword>
<gene>
    <name evidence="10" type="ORF">FA13DRAFT_1658030</name>
</gene>
<feature type="compositionally biased region" description="Polar residues" evidence="6">
    <location>
        <begin position="242"/>
        <end position="271"/>
    </location>
</feature>